<reference evidence="1 2" key="1">
    <citation type="submission" date="2018-05" db="EMBL/GenBank/DDBJ databases">
        <title>Reference genomes for bee gut microbiota database.</title>
        <authorList>
            <person name="Ellegaard K.M."/>
        </authorList>
    </citation>
    <scope>NUCLEOTIDE SEQUENCE [LARGE SCALE GENOMIC DNA]</scope>
    <source>
        <strain evidence="1 2">ESL0172</strain>
    </source>
</reference>
<dbReference type="AlphaFoldDB" id="A0A2V4DQQ5"/>
<accession>A0A2V4DQQ5</accession>
<keyword evidence="2" id="KW-1185">Reference proteome</keyword>
<evidence type="ECO:0000313" key="2">
    <source>
        <dbReference type="Proteomes" id="UP000247673"/>
    </source>
</evidence>
<name>A0A2V4DQQ5_9GAMM</name>
<gene>
    <name evidence="1" type="ORF">DKK78_03250</name>
</gene>
<sequence>MNSKLEEAVAIFNSLGWEKVTIDTILQQPLGTKEQQKIALNGLKNGDWERLIKREANSTYTNEGYIECNLKHITLYAIRIGVSITRALEFAYFADRPLLLPIIKDKGEKYATNFISKACVSRRRVFEHSSSVFGDIAVQLVDQLNLAIPESYEYMKDWAVYAALSMGLPAEDYSRAVSTQELPTQEQIKRRFSEHIKIGIAVNVPATGPFFSVFIEGVKQGWLSKHDAIEFIFFALDNAIRPGDRKVWVSAIDELGISTTTLHERAAILIPLLAKGESSVIAKIAPILIENVDDELFNEVMIASFSAKVKSTKQLVLKTAMTRVAPNDVAQLTPWLAIWCDDKDKSIAKLARQLANHWQLNYAQIEESHTQDIKHLWQKTPSLWICPQFDWGEVTPQALTELASELVNRREFVCDTVAERFLAVANKIAYTDPQSAKTSLAGLKTISFDVLFYLIACWVKGIEPEGYWGADQKDMVHEVLHARNYVVCKNLDQLPCILSTPSKSDLSITVDDLCKRLEKYQKNNIHALEADIFLALTRLDTKTQSSKNLNLLKTLKVDVILQSGKKMPVNAGDIVLAYLDCPVKEVLLDYNEEYFGDIKIPTTPSLQYFPKRFDSLRDLTTSAFSVFPLWGDAAIRLSVSSFNEMEHAKGLIFRQIAKRQIPFTAGVAMNILAAQRSASPRAIADIALAVNEAWERGLLIPGIADVFLLDWINSTPSKLVSLVATLSNIAQQGLLSVVWPILDELILASLKAPRLLVGTDEIVNAIAEFLPEVQFAVTNGLASPNQLDLLGLRTLAEKTGSSRVINVAKYIITQLPDIKSVKSKKSNEVNVTDFDKIWPKKEKNIPVLDDGAIISIDLFEQSKSNSAFIFTLKLPDINDRVFHIVKTNWFYDLEEGQCQAYPAPIEQPKFTTDSQKSVYLHWDNDKKALLVSKYRNWLKNEDGPLSSTKIPALSNVSLFLNWLSNKYEPLSSTEIPALSNTLLMVVIGLLAQDGEGAYFAENYVLTGRIDEGTVRRAILLFLKNPIVSPAKLIRSLEKEIKFLPLLWPILIECVRFVGNLVSRGEKIPVWTNRILDISLQYAAYLKEAALRGYITNKDAKWEGLHEIASSKLKSTAVAKAKQLQEDLNINL</sequence>
<dbReference type="OrthoDB" id="7065495at2"/>
<organism evidence="1 2">
    <name type="scientific">Gilliamella apis</name>
    <dbReference type="NCBI Taxonomy" id="1970738"/>
    <lineage>
        <taxon>Bacteria</taxon>
        <taxon>Pseudomonadati</taxon>
        <taxon>Pseudomonadota</taxon>
        <taxon>Gammaproteobacteria</taxon>
        <taxon>Orbales</taxon>
        <taxon>Orbaceae</taxon>
        <taxon>Gilliamella</taxon>
    </lineage>
</organism>
<dbReference type="RefSeq" id="WP_110447335.1">
    <property type="nucleotide sequence ID" value="NZ_CP132381.1"/>
</dbReference>
<dbReference type="Proteomes" id="UP000247673">
    <property type="component" value="Unassembled WGS sequence"/>
</dbReference>
<evidence type="ECO:0000313" key="1">
    <source>
        <dbReference type="EMBL" id="PXY91364.1"/>
    </source>
</evidence>
<proteinExistence type="predicted"/>
<protein>
    <submittedName>
        <fullName evidence="1">Uncharacterized protein</fullName>
    </submittedName>
</protein>
<comment type="caution">
    <text evidence="1">The sequence shown here is derived from an EMBL/GenBank/DDBJ whole genome shotgun (WGS) entry which is preliminary data.</text>
</comment>
<dbReference type="EMBL" id="QGLO01000004">
    <property type="protein sequence ID" value="PXY91364.1"/>
    <property type="molecule type" value="Genomic_DNA"/>
</dbReference>